<dbReference type="InterPro" id="IPR001005">
    <property type="entry name" value="SANT/Myb"/>
</dbReference>
<reference evidence="3 4" key="1">
    <citation type="journal article" date="2021" name="Nat. Plants">
        <title>The Taxus genome provides insights into paclitaxel biosynthesis.</title>
        <authorList>
            <person name="Xiong X."/>
            <person name="Gou J."/>
            <person name="Liao Q."/>
            <person name="Li Y."/>
            <person name="Zhou Q."/>
            <person name="Bi G."/>
            <person name="Li C."/>
            <person name="Du R."/>
            <person name="Wang X."/>
            <person name="Sun T."/>
            <person name="Guo L."/>
            <person name="Liang H."/>
            <person name="Lu P."/>
            <person name="Wu Y."/>
            <person name="Zhang Z."/>
            <person name="Ro D.K."/>
            <person name="Shang Y."/>
            <person name="Huang S."/>
            <person name="Yan J."/>
        </authorList>
    </citation>
    <scope>NUCLEOTIDE SEQUENCE [LARGE SCALE GENOMIC DNA]</scope>
    <source>
        <strain evidence="3">Ta-2019</strain>
    </source>
</reference>
<feature type="compositionally biased region" description="Acidic residues" evidence="1">
    <location>
        <begin position="194"/>
        <end position="204"/>
    </location>
</feature>
<sequence length="456" mass="50794">MAERNFRTEEEEKLSGGDPLDRTPPRFPRWTRHEILVLIEAKRVEECKGRRSRPTDSCPESKWASISSYCKRHGVSREPVQCRKRWTTLWRDYKRIRDWDSNHADRSFWLMRNDVKRDSKLPAFFDRELYDVLERSIVSGRNHFGRPPPPTPPPAQPEIVPAALGGTAAAVLESGGRSAVEEEFEQPCARAVEEGDEEDEEEEVAGTPEKEVLDSPSAAPSGIKSDKMPTSNGEKVFTSSGAGQKRMHVSLDVDEDRDLKQQLLSILERNGEVLTSHLEAHNLNCQLDRNQRNEHAESLIGVLGKLADALGRIADKLHWDIGTKVRAGRDQSEFGASQGISGFGVFVSAPFGTSGPKVRGGHESADSAETRDFRPGHLGQKYEEDVKSRKSREPMESRHVSSPQRGTRKPESGGSGDIFPRQFGTSGPKVRGCVGREKPKEPPTNQISPRVFTSSA</sequence>
<evidence type="ECO:0000259" key="2">
    <source>
        <dbReference type="PROSITE" id="PS50090"/>
    </source>
</evidence>
<dbReference type="PROSITE" id="PS50090">
    <property type="entry name" value="MYB_LIKE"/>
    <property type="match status" value="1"/>
</dbReference>
<feature type="region of interest" description="Disordered" evidence="1">
    <location>
        <begin position="1"/>
        <end position="26"/>
    </location>
</feature>
<dbReference type="PANTHER" id="PTHR47211:SF2">
    <property type="entry name" value="TRIHELIX TRANSCRIPTION FACTOR ASR3"/>
    <property type="match status" value="1"/>
</dbReference>
<proteinExistence type="predicted"/>
<feature type="compositionally biased region" description="Basic and acidic residues" evidence="1">
    <location>
        <begin position="1"/>
        <end position="24"/>
    </location>
</feature>
<protein>
    <recommendedName>
        <fullName evidence="2">Myb-like domain-containing protein</fullName>
    </recommendedName>
</protein>
<evidence type="ECO:0000313" key="4">
    <source>
        <dbReference type="Proteomes" id="UP000824469"/>
    </source>
</evidence>
<dbReference type="PANTHER" id="PTHR47211">
    <property type="entry name" value="TRIHELIX TRANSCRIPTION FACTOR ASR3"/>
    <property type="match status" value="1"/>
</dbReference>
<dbReference type="EMBL" id="JAHRHJ020000008">
    <property type="protein sequence ID" value="KAH9306548.1"/>
    <property type="molecule type" value="Genomic_DNA"/>
</dbReference>
<organism evidence="3 4">
    <name type="scientific">Taxus chinensis</name>
    <name type="common">Chinese yew</name>
    <name type="synonym">Taxus wallichiana var. chinensis</name>
    <dbReference type="NCBI Taxonomy" id="29808"/>
    <lineage>
        <taxon>Eukaryota</taxon>
        <taxon>Viridiplantae</taxon>
        <taxon>Streptophyta</taxon>
        <taxon>Embryophyta</taxon>
        <taxon>Tracheophyta</taxon>
        <taxon>Spermatophyta</taxon>
        <taxon>Pinopsida</taxon>
        <taxon>Pinidae</taxon>
        <taxon>Conifers II</taxon>
        <taxon>Cupressales</taxon>
        <taxon>Taxaceae</taxon>
        <taxon>Taxus</taxon>
    </lineage>
</organism>
<feature type="domain" description="Myb-like" evidence="2">
    <location>
        <begin position="29"/>
        <end position="90"/>
    </location>
</feature>
<dbReference type="AlphaFoldDB" id="A0AA38FNM7"/>
<feature type="region of interest" description="Disordered" evidence="1">
    <location>
        <begin position="353"/>
        <end position="456"/>
    </location>
</feature>
<feature type="compositionally biased region" description="Polar residues" evidence="1">
    <location>
        <begin position="228"/>
        <end position="242"/>
    </location>
</feature>
<evidence type="ECO:0000313" key="3">
    <source>
        <dbReference type="EMBL" id="KAH9306548.1"/>
    </source>
</evidence>
<dbReference type="Gene3D" id="1.10.10.60">
    <property type="entry name" value="Homeodomain-like"/>
    <property type="match status" value="1"/>
</dbReference>
<keyword evidence="4" id="KW-1185">Reference proteome</keyword>
<gene>
    <name evidence="3" type="ORF">KI387_010952</name>
</gene>
<feature type="region of interest" description="Disordered" evidence="1">
    <location>
        <begin position="178"/>
        <end position="243"/>
    </location>
</feature>
<dbReference type="Pfam" id="PF13837">
    <property type="entry name" value="Myb_DNA-bind_4"/>
    <property type="match status" value="1"/>
</dbReference>
<dbReference type="InterPro" id="IPR044822">
    <property type="entry name" value="Myb_DNA-bind_4"/>
</dbReference>
<dbReference type="OMA" id="PPRFPRW"/>
<accession>A0AA38FNM7</accession>
<evidence type="ECO:0000256" key="1">
    <source>
        <dbReference type="SAM" id="MobiDB-lite"/>
    </source>
</evidence>
<dbReference type="Proteomes" id="UP000824469">
    <property type="component" value="Unassembled WGS sequence"/>
</dbReference>
<comment type="caution">
    <text evidence="3">The sequence shown here is derived from an EMBL/GenBank/DDBJ whole genome shotgun (WGS) entry which is preliminary data.</text>
</comment>
<feature type="compositionally biased region" description="Basic and acidic residues" evidence="1">
    <location>
        <begin position="360"/>
        <end position="399"/>
    </location>
</feature>
<feature type="compositionally biased region" description="Polar residues" evidence="1">
    <location>
        <begin position="443"/>
        <end position="456"/>
    </location>
</feature>
<name>A0AA38FNM7_TAXCH</name>